<name>A0ABZ3FMH9_9ACTN</name>
<feature type="region of interest" description="Disordered" evidence="1">
    <location>
        <begin position="372"/>
        <end position="419"/>
    </location>
</feature>
<dbReference type="RefSeq" id="WP_425308710.1">
    <property type="nucleotide sequence ID" value="NZ_CP154795.1"/>
</dbReference>
<dbReference type="CDD" id="cd00143">
    <property type="entry name" value="PP2Cc"/>
    <property type="match status" value="1"/>
</dbReference>
<dbReference type="InterPro" id="IPR036457">
    <property type="entry name" value="PPM-type-like_dom_sf"/>
</dbReference>
<dbReference type="SMART" id="SM00332">
    <property type="entry name" value="PP2Cc"/>
    <property type="match status" value="1"/>
</dbReference>
<protein>
    <submittedName>
        <fullName evidence="3">PP2C family protein-serine/threonine phosphatase</fullName>
    </submittedName>
</protein>
<proteinExistence type="predicted"/>
<dbReference type="SUPFAM" id="SSF81606">
    <property type="entry name" value="PP2C-like"/>
    <property type="match status" value="1"/>
</dbReference>
<organism evidence="3 4">
    <name type="scientific">Ammonicoccus fulvus</name>
    <dbReference type="NCBI Taxonomy" id="3138240"/>
    <lineage>
        <taxon>Bacteria</taxon>
        <taxon>Bacillati</taxon>
        <taxon>Actinomycetota</taxon>
        <taxon>Actinomycetes</taxon>
        <taxon>Propionibacteriales</taxon>
        <taxon>Propionibacteriaceae</taxon>
        <taxon>Ammonicoccus</taxon>
    </lineage>
</organism>
<feature type="compositionally biased region" description="Polar residues" evidence="1">
    <location>
        <begin position="45"/>
        <end position="57"/>
    </location>
</feature>
<dbReference type="Proteomes" id="UP001442841">
    <property type="component" value="Chromosome"/>
</dbReference>
<gene>
    <name evidence="3" type="ORF">AADG42_08115</name>
</gene>
<dbReference type="PROSITE" id="PS51746">
    <property type="entry name" value="PPM_2"/>
    <property type="match status" value="1"/>
</dbReference>
<reference evidence="3 4" key="1">
    <citation type="submission" date="2024-04" db="EMBL/GenBank/DDBJ databases">
        <title>Isolation of an actinomycete strain from pig manure.</title>
        <authorList>
            <person name="Gong T."/>
            <person name="Yu Z."/>
            <person name="An M."/>
            <person name="Wei C."/>
            <person name="Yang W."/>
            <person name="Liu L."/>
        </authorList>
    </citation>
    <scope>NUCLEOTIDE SEQUENCE [LARGE SCALE GENOMIC DNA]</scope>
    <source>
        <strain evidence="3 4">ZF39</strain>
    </source>
</reference>
<evidence type="ECO:0000313" key="4">
    <source>
        <dbReference type="Proteomes" id="UP001442841"/>
    </source>
</evidence>
<feature type="region of interest" description="Disordered" evidence="1">
    <location>
        <begin position="33"/>
        <end position="58"/>
    </location>
</feature>
<evidence type="ECO:0000256" key="1">
    <source>
        <dbReference type="SAM" id="MobiDB-lite"/>
    </source>
</evidence>
<keyword evidence="4" id="KW-1185">Reference proteome</keyword>
<dbReference type="InterPro" id="IPR001932">
    <property type="entry name" value="PPM-type_phosphatase-like_dom"/>
</dbReference>
<dbReference type="SMART" id="SM00331">
    <property type="entry name" value="PP2C_SIG"/>
    <property type="match status" value="1"/>
</dbReference>
<sequence>MSDNLAICPSCATPVATWEAFCEGCGATLTPTEVRPEEPAEDTPITRSVQMPGNSTVPDGPPLVRSCLDCGGAIDADGYCEQCGSKAPSERDHFAESPASWVGGVCDRGIRHHRNEDAMALSADPVPGTHSVLVVCDGVSSAENSHLASMAAAKAARGVLVAQHPVGMAVPESQIQAMSATFAEAVRVANDAVIAETDPQSANAASCTFAAAETDGDLIVFANIGDSRVYWMADSGPSLQLSIDDSVAQMNMAAGMPREEAETGPGSHAITRWLGVDAPDLMPTTGHLVRPGNGWLLVCSDGLWNYASDPDSLETVFARILLDKPEAVDPTILAGELVRWANAQGGRDNITAALARFGPLDDFPGHVRIEQASPVQPDESTPTVHTGPVRTGPEPRAADLPSDPVPDFAPQPTGSPLAD</sequence>
<feature type="domain" description="PPM-type phosphatase" evidence="2">
    <location>
        <begin position="102"/>
        <end position="357"/>
    </location>
</feature>
<evidence type="ECO:0000259" key="2">
    <source>
        <dbReference type="PROSITE" id="PS51746"/>
    </source>
</evidence>
<evidence type="ECO:0000313" key="3">
    <source>
        <dbReference type="EMBL" id="XAN07259.1"/>
    </source>
</evidence>
<dbReference type="EMBL" id="CP154795">
    <property type="protein sequence ID" value="XAN07259.1"/>
    <property type="molecule type" value="Genomic_DNA"/>
</dbReference>
<dbReference type="Gene3D" id="3.60.40.10">
    <property type="entry name" value="PPM-type phosphatase domain"/>
    <property type="match status" value="1"/>
</dbReference>
<dbReference type="Pfam" id="PF13672">
    <property type="entry name" value="PP2C_2"/>
    <property type="match status" value="1"/>
</dbReference>
<accession>A0ABZ3FMH9</accession>